<keyword evidence="5" id="KW-0808">Transferase</keyword>
<accession>A0A6J6CDS8</accession>
<keyword evidence="7" id="KW-0418">Kinase</keyword>
<evidence type="ECO:0000256" key="2">
    <source>
        <dbReference type="ARBA" id="ARBA00022448"/>
    </source>
</evidence>
<evidence type="ECO:0000256" key="6">
    <source>
        <dbReference type="ARBA" id="ARBA00022683"/>
    </source>
</evidence>
<keyword evidence="4" id="KW-0597">Phosphoprotein</keyword>
<protein>
    <recommendedName>
        <fullName evidence="9">Ascorbate-specific PTS system EIIA component</fullName>
    </recommendedName>
    <alternativeName>
        <fullName evidence="10">Ascorbate-specific phosphotransferase enzyme IIA component</fullName>
    </alternativeName>
</protein>
<dbReference type="Gene3D" id="3.40.930.10">
    <property type="entry name" value="Mannitol-specific EII, Chain A"/>
    <property type="match status" value="1"/>
</dbReference>
<dbReference type="PANTHER" id="PTHR36203:SF1">
    <property type="entry name" value="ASCORBATE-SPECIFIC PTS SYSTEM EIIA COMPONENT"/>
    <property type="match status" value="1"/>
</dbReference>
<evidence type="ECO:0000256" key="3">
    <source>
        <dbReference type="ARBA" id="ARBA00022490"/>
    </source>
</evidence>
<sequence>MGFKNLAEAFGENSIRVGAIALDREDAVAMAGDLLIASGRVTPEYREQMVKVLETHGPYFVLAPGIALAHAETSAAVLSTGLSLVVLSEPIVFGNQANDPVRLVVGLSAVDHDSHIEMLGDLSALLSDENAVNTMLNSPDIESIRELF</sequence>
<keyword evidence="6" id="KW-0598">Phosphotransferase system</keyword>
<evidence type="ECO:0000256" key="1">
    <source>
        <dbReference type="ARBA" id="ARBA00004496"/>
    </source>
</evidence>
<reference evidence="12" key="1">
    <citation type="submission" date="2020-05" db="EMBL/GenBank/DDBJ databases">
        <authorList>
            <person name="Chiriac C."/>
            <person name="Salcher M."/>
            <person name="Ghai R."/>
            <person name="Kavagutti S V."/>
        </authorList>
    </citation>
    <scope>NUCLEOTIDE SEQUENCE</scope>
</reference>
<evidence type="ECO:0000256" key="9">
    <source>
        <dbReference type="ARBA" id="ARBA00041175"/>
    </source>
</evidence>
<dbReference type="GO" id="GO:0009401">
    <property type="term" value="P:phosphoenolpyruvate-dependent sugar phosphotransferase system"/>
    <property type="evidence" value="ECO:0007669"/>
    <property type="project" value="UniProtKB-KW"/>
</dbReference>
<dbReference type="PANTHER" id="PTHR36203">
    <property type="entry name" value="ASCORBATE-SPECIFIC PTS SYSTEM EIIA COMPONENT"/>
    <property type="match status" value="1"/>
</dbReference>
<evidence type="ECO:0000256" key="5">
    <source>
        <dbReference type="ARBA" id="ARBA00022679"/>
    </source>
</evidence>
<dbReference type="GO" id="GO:0016301">
    <property type="term" value="F:kinase activity"/>
    <property type="evidence" value="ECO:0007669"/>
    <property type="project" value="UniProtKB-KW"/>
</dbReference>
<dbReference type="AlphaFoldDB" id="A0A6J6CDS8"/>
<evidence type="ECO:0000256" key="4">
    <source>
        <dbReference type="ARBA" id="ARBA00022553"/>
    </source>
</evidence>
<dbReference type="InterPro" id="IPR016152">
    <property type="entry name" value="PTrfase/Anion_transptr"/>
</dbReference>
<feature type="domain" description="PTS EIIA type-2" evidence="11">
    <location>
        <begin position="8"/>
        <end position="148"/>
    </location>
</feature>
<keyword evidence="2" id="KW-0813">Transport</keyword>
<evidence type="ECO:0000259" key="11">
    <source>
        <dbReference type="PROSITE" id="PS51094"/>
    </source>
</evidence>
<evidence type="ECO:0000256" key="8">
    <source>
        <dbReference type="ARBA" id="ARBA00037387"/>
    </source>
</evidence>
<dbReference type="EMBL" id="CAEZSZ010000010">
    <property type="protein sequence ID" value="CAB4549630.1"/>
    <property type="molecule type" value="Genomic_DNA"/>
</dbReference>
<evidence type="ECO:0000256" key="7">
    <source>
        <dbReference type="ARBA" id="ARBA00022777"/>
    </source>
</evidence>
<evidence type="ECO:0000313" key="12">
    <source>
        <dbReference type="EMBL" id="CAB4549630.1"/>
    </source>
</evidence>
<dbReference type="PROSITE" id="PS51094">
    <property type="entry name" value="PTS_EIIA_TYPE_2"/>
    <property type="match status" value="1"/>
</dbReference>
<dbReference type="Pfam" id="PF00359">
    <property type="entry name" value="PTS_EIIA_2"/>
    <property type="match status" value="1"/>
</dbReference>
<name>A0A6J6CDS8_9ZZZZ</name>
<comment type="subcellular location">
    <subcellularLocation>
        <location evidence="1">Cytoplasm</location>
    </subcellularLocation>
</comment>
<comment type="function">
    <text evidence="8">The phosphoenolpyruvate-dependent sugar phosphotransferase system (sugar PTS), a major carbohydrate active transport system, catalyzes the phosphorylation of incoming sugar substrates concomitantly with their translocation across the cell membrane. The enzyme II UlaABC PTS system is involved in ascorbate transport.</text>
</comment>
<evidence type="ECO:0000256" key="10">
    <source>
        <dbReference type="ARBA" id="ARBA00042072"/>
    </source>
</evidence>
<dbReference type="InterPro" id="IPR051351">
    <property type="entry name" value="Ascorbate-PTS_EIIA_comp"/>
</dbReference>
<keyword evidence="3" id="KW-0963">Cytoplasm</keyword>
<dbReference type="InterPro" id="IPR002178">
    <property type="entry name" value="PTS_EIIA_type-2_dom"/>
</dbReference>
<organism evidence="12">
    <name type="scientific">freshwater metagenome</name>
    <dbReference type="NCBI Taxonomy" id="449393"/>
    <lineage>
        <taxon>unclassified sequences</taxon>
        <taxon>metagenomes</taxon>
        <taxon>ecological metagenomes</taxon>
    </lineage>
</organism>
<gene>
    <name evidence="12" type="ORF">UFOPK1561_00174</name>
</gene>
<proteinExistence type="predicted"/>
<dbReference type="SUPFAM" id="SSF55804">
    <property type="entry name" value="Phoshotransferase/anion transport protein"/>
    <property type="match status" value="1"/>
</dbReference>
<dbReference type="CDD" id="cd00211">
    <property type="entry name" value="PTS_IIA_fru"/>
    <property type="match status" value="1"/>
</dbReference>
<dbReference type="GO" id="GO:0005737">
    <property type="term" value="C:cytoplasm"/>
    <property type="evidence" value="ECO:0007669"/>
    <property type="project" value="UniProtKB-SubCell"/>
</dbReference>